<reference evidence="15" key="1">
    <citation type="submission" date="2018-04" db="EMBL/GenBank/DDBJ databases">
        <authorList>
            <person name="Go L.Y."/>
            <person name="Mitchell J.A."/>
        </authorList>
    </citation>
    <scope>NUCLEOTIDE SEQUENCE</scope>
    <source>
        <tissue evidence="15">Whole organism</tissue>
    </source>
</reference>
<evidence type="ECO:0000256" key="1">
    <source>
        <dbReference type="ARBA" id="ARBA00004259"/>
    </source>
</evidence>
<dbReference type="GO" id="GO:0005635">
    <property type="term" value="C:nuclear envelope"/>
    <property type="evidence" value="ECO:0007669"/>
    <property type="project" value="UniProtKB-SubCell"/>
</dbReference>
<dbReference type="InterPro" id="IPR057941">
    <property type="entry name" value="TPR_TNPO3_IPO13_2nd"/>
</dbReference>
<evidence type="ECO:0000259" key="14">
    <source>
        <dbReference type="Pfam" id="PF08389"/>
    </source>
</evidence>
<dbReference type="InterPro" id="IPR006910">
    <property type="entry name" value="Rad21_Rec8_N"/>
</dbReference>
<keyword evidence="5" id="KW-0597">Phosphoprotein</keyword>
<keyword evidence="8" id="KW-0539">Nucleus</keyword>
<evidence type="ECO:0000256" key="6">
    <source>
        <dbReference type="ARBA" id="ARBA00022927"/>
    </source>
</evidence>
<dbReference type="PANTHER" id="PTHR12363:SF42">
    <property type="entry name" value="TRANSPORTIN-3"/>
    <property type="match status" value="1"/>
</dbReference>
<dbReference type="InterPro" id="IPR001494">
    <property type="entry name" value="Importin-beta_N"/>
</dbReference>
<evidence type="ECO:0000256" key="5">
    <source>
        <dbReference type="ARBA" id="ARBA00022553"/>
    </source>
</evidence>
<comment type="function">
    <text evidence="9">Importin, which transports target proteins into the nucleus. Specifically mediates the nuclear import of splicing factor serine/arginine (SR) proteins, such as RBM4, SFRS1 and SFRS2, by recognizing phosphorylated SR domains. Also mediates the nuclear import of serine/arginine (SR) protein CPSF6, independently of CPSF6 phosphorylation. The nuclear import process is regulated by the small GTPase Ran that partitions between cytoplasm and nucleus in the predominantly GDP- and GTP-bound form, respectively. Importin associates with target cargo proteins in the cytoplasm, and the competitive binding of GTP-bound Ran induces the release of cargos in the nucleus.</text>
</comment>
<dbReference type="Pfam" id="PF24139">
    <property type="entry name" value="TPR_TNPO3_IPO13_4th"/>
    <property type="match status" value="1"/>
</dbReference>
<dbReference type="GO" id="GO:0031267">
    <property type="term" value="F:small GTPase binding"/>
    <property type="evidence" value="ECO:0007669"/>
    <property type="project" value="InterPro"/>
</dbReference>
<accession>A0A336LYS5</accession>
<dbReference type="SUPFAM" id="SSF48371">
    <property type="entry name" value="ARM repeat"/>
    <property type="match status" value="1"/>
</dbReference>
<keyword evidence="4" id="KW-0963">Cytoplasm</keyword>
<dbReference type="InterPro" id="IPR011989">
    <property type="entry name" value="ARM-like"/>
</dbReference>
<evidence type="ECO:0000256" key="4">
    <source>
        <dbReference type="ARBA" id="ARBA00022490"/>
    </source>
</evidence>
<proteinExistence type="predicted"/>
<keyword evidence="6" id="KW-0653">Protein transport</keyword>
<feature type="domain" description="Exportin-1/Importin-beta-like" evidence="14">
    <location>
        <begin position="679"/>
        <end position="826"/>
    </location>
</feature>
<comment type="subunit">
    <text evidence="10">Interacts with (GTP-bound) Ran. Interacts with (phosphorylated) SFRS1 and SFRS2; leading to their nuclear import. Interacts with NUP62. Interacts with RBM4. Interacts with CPSF6, promoting its nuclear import.</text>
</comment>
<dbReference type="InterPro" id="IPR051345">
    <property type="entry name" value="Importin_beta-like_NTR"/>
</dbReference>
<dbReference type="InterPro" id="IPR058537">
    <property type="entry name" value="TPR_TNPO3_IPO13_4th"/>
</dbReference>
<evidence type="ECO:0000256" key="2">
    <source>
        <dbReference type="ARBA" id="ARBA00004496"/>
    </source>
</evidence>
<dbReference type="GO" id="GO:0006606">
    <property type="term" value="P:protein import into nucleus"/>
    <property type="evidence" value="ECO:0007669"/>
    <property type="project" value="TreeGrafter"/>
</dbReference>
<reference evidence="16" key="2">
    <citation type="submission" date="2018-07" db="EMBL/GenBank/DDBJ databases">
        <authorList>
            <person name="Quirk P.G."/>
            <person name="Krulwich T.A."/>
        </authorList>
    </citation>
    <scope>NUCLEOTIDE SEQUENCE</scope>
</reference>
<evidence type="ECO:0000259" key="12">
    <source>
        <dbReference type="Pfam" id="PF03810"/>
    </source>
</evidence>
<dbReference type="Pfam" id="PF08389">
    <property type="entry name" value="Xpo1"/>
    <property type="match status" value="1"/>
</dbReference>
<evidence type="ECO:0000313" key="16">
    <source>
        <dbReference type="EMBL" id="SSX21813.1"/>
    </source>
</evidence>
<dbReference type="InterPro" id="IPR013598">
    <property type="entry name" value="Exportin-1/Importin-b-like"/>
</dbReference>
<dbReference type="EMBL" id="UFQS01000215">
    <property type="protein sequence ID" value="SSX01433.1"/>
    <property type="molecule type" value="Genomic_DNA"/>
</dbReference>
<dbReference type="Pfam" id="PF03810">
    <property type="entry name" value="IBN_N"/>
    <property type="match status" value="1"/>
</dbReference>
<dbReference type="Gene3D" id="1.25.10.10">
    <property type="entry name" value="Leucine-rich Repeat Variant"/>
    <property type="match status" value="1"/>
</dbReference>
<sequence>MMAHEYSFVFEKEGKYNDIWLAGTNQTQFRQKMKKGNIESYHIYDICTGIEEDILKLKETQTMKPHKKRRRLNFDEMDDIQKDENVSPSAFSLKLASNLMMGTVRIYGQQVNHLYEQSKGALAKQEQYNALVQAEDAKEERRGKRINYTEMMDTAVQHSHKRTKTNKVPVKFSVKDLDSFEQMAAYDDNDGLDWLTANQDEITLRETYGQETPFSFSNNHEIEMNEFEPLGQDEIDEMMEGLDFIHNSSLEIEHVRQEPVHNTQVPQIEYQQLSFYEQPENEELIPEIQKMASLNIQADDEILPYHNSSGPLLFEHQPMQVNDHSNPIELLFQQHQNSEISFKLPKIKKKLLKKKGTVLNRKTLKRGMKRKLDEIMIISKDQMIHQMVDYSDTVSSKDFYFPTSKKFKSESVEHLTKLPGQFFRGLFSQEIIADFSLKLRFMSLSDKTRKRKIEAVYNGKEPKNEPLKKKIRTSDEYIQEPQPNQLISHVDIPLPDLIPKDPIAESPIVVKVENNGESFYPELDILLNELLSCQELDDNLNVIQNGVTIDKQKKFDQKEDLEWKYIKHEWGQFGLIKKLVGIFHDKNENIAEMDLLIGHETTKKIGTVAFTSLICKIHSWKIADQLLQEKHDLHSCYFAAQTMRNKIQNSFHELPATAHDSLRDSLLEHISHITSETNQIIVTQLCLALADLILLMSAWRHPIASLMERFVTNPNAVTPLIVILTLIPEEIDSRNLRLGANRRDEMTNELAMNSRRVAEFLQTCLVNRQQDEIFHAKIIKCFTSWTTLNVFKLEDIIDNMVLSYAFNLLRNPNTSTNMHEIAADCLCALLTCLETTNNSAECEHKVFNGIVELQDAYHLCVAHEDVDKAVNLCRVFTVLAESFQHQMIASSCGTTAHYSIKSLDLVLNCVGHYDYEVAEITFRMWFHLSEDLFNRNNITLSAHFKPYIERLITALYRHSQMEADHEGLLDDDDSFKDFRDKTAELIRDVIFIVSSSACFKQMFMILQQPNVSWESSEAALFIMHNVARNILPDENEVVPKVVEAILNLPESCHIAIRYTSINILGELCDWIDCHPESMQPILNFLLYALQQKGGLATAAANALQSICVASKNHLVSQITGLMEIARHMENFEIQKEASINLLKGIVGVVGFLQKEQITSVLLDLCSFQATPLDHLLTTDEGKIGRNDGTDPKYWLDRLAAIFRYAHVTTTENETNPWATALSTVWPIILKCMDKYQKENVVMERTVRCIRYAIRTTGRQAAPILEDLAKQMIHVYNHHQHSCLLYLGSVLVDEFAKDDIFVPGLLSMVQAFIEPTFNLLQRENGLKNNPDTVDDFFRLTNRFVQRRPLEFLKSPLVSPIIQCALLACTLDHKEANLSVMKFFCTLLSSGREPIAEAPEIQELIKQVAAVNGEALVVNLIYSSIFCLHSYMLSDVVEVFYELKKIDSKKFMTYLQTALNALPKKNSGGSVTATEDQLQNFVRRVNIAESSRQMTHALQDFARLYR</sequence>
<evidence type="ECO:0000256" key="11">
    <source>
        <dbReference type="ARBA" id="ARBA00067328"/>
    </source>
</evidence>
<dbReference type="InterPro" id="IPR057942">
    <property type="entry name" value="TPR_TNPO3_IPO13_3rd"/>
</dbReference>
<gene>
    <name evidence="16" type="primary">CSON005469</name>
</gene>
<protein>
    <recommendedName>
        <fullName evidence="11">Transportin-3</fullName>
    </recommendedName>
</protein>
<dbReference type="GO" id="GO:0005737">
    <property type="term" value="C:cytoplasm"/>
    <property type="evidence" value="ECO:0007669"/>
    <property type="project" value="UniProtKB-SubCell"/>
</dbReference>
<evidence type="ECO:0000259" key="13">
    <source>
        <dbReference type="Pfam" id="PF04825"/>
    </source>
</evidence>
<dbReference type="InterPro" id="IPR016024">
    <property type="entry name" value="ARM-type_fold"/>
</dbReference>
<feature type="domain" description="Rad21/Rec8-like protein N-terminal" evidence="13">
    <location>
        <begin position="9"/>
        <end position="133"/>
    </location>
</feature>
<name>A0A336LYS5_CULSO</name>
<keyword evidence="3" id="KW-0813">Transport</keyword>
<dbReference type="VEuPathDB" id="VectorBase:CSON005469"/>
<dbReference type="EMBL" id="UFQT01000215">
    <property type="protein sequence ID" value="SSX21813.1"/>
    <property type="molecule type" value="Genomic_DNA"/>
</dbReference>
<dbReference type="PANTHER" id="PTHR12363">
    <property type="entry name" value="TRANSPORTIN 3 AND IMPORTIN 13"/>
    <property type="match status" value="1"/>
</dbReference>
<comment type="subcellular location">
    <subcellularLocation>
        <location evidence="2">Cytoplasm</location>
    </subcellularLocation>
    <subcellularLocation>
        <location evidence="1">Nucleus envelope</location>
    </subcellularLocation>
</comment>
<evidence type="ECO:0000313" key="15">
    <source>
        <dbReference type="EMBL" id="SSX01433.1"/>
    </source>
</evidence>
<dbReference type="Pfam" id="PF24140">
    <property type="entry name" value="TPR_TNPO3_IPO13_3rd"/>
    <property type="match status" value="1"/>
</dbReference>
<evidence type="ECO:0000256" key="3">
    <source>
        <dbReference type="ARBA" id="ARBA00022448"/>
    </source>
</evidence>
<evidence type="ECO:0000256" key="8">
    <source>
        <dbReference type="ARBA" id="ARBA00023242"/>
    </source>
</evidence>
<organism evidence="16">
    <name type="scientific">Culicoides sonorensis</name>
    <name type="common">Biting midge</name>
    <dbReference type="NCBI Taxonomy" id="179676"/>
    <lineage>
        <taxon>Eukaryota</taxon>
        <taxon>Metazoa</taxon>
        <taxon>Ecdysozoa</taxon>
        <taxon>Arthropoda</taxon>
        <taxon>Hexapoda</taxon>
        <taxon>Insecta</taxon>
        <taxon>Pterygota</taxon>
        <taxon>Neoptera</taxon>
        <taxon>Endopterygota</taxon>
        <taxon>Diptera</taxon>
        <taxon>Nematocera</taxon>
        <taxon>Chironomoidea</taxon>
        <taxon>Ceratopogonidae</taxon>
        <taxon>Ceratopogoninae</taxon>
        <taxon>Culicoides</taxon>
        <taxon>Monoculicoides</taxon>
    </lineage>
</organism>
<evidence type="ECO:0000256" key="9">
    <source>
        <dbReference type="ARBA" id="ARBA00060097"/>
    </source>
</evidence>
<keyword evidence="7" id="KW-0007">Acetylation</keyword>
<evidence type="ECO:0000256" key="7">
    <source>
        <dbReference type="ARBA" id="ARBA00022990"/>
    </source>
</evidence>
<evidence type="ECO:0000256" key="10">
    <source>
        <dbReference type="ARBA" id="ARBA00063116"/>
    </source>
</evidence>
<dbReference type="FunFam" id="1.25.10.10:FF:000079">
    <property type="entry name" value="transportin-3 isoform X1"/>
    <property type="match status" value="1"/>
</dbReference>
<feature type="domain" description="Importin N-terminal" evidence="12">
    <location>
        <begin position="617"/>
        <end position="671"/>
    </location>
</feature>
<dbReference type="Pfam" id="PF24138">
    <property type="entry name" value="TPR_TNPO3_IPO13_2nd"/>
    <property type="match status" value="1"/>
</dbReference>
<dbReference type="Pfam" id="PF04825">
    <property type="entry name" value="Rad21_Rec8_N"/>
    <property type="match status" value="1"/>
</dbReference>